<proteinExistence type="predicted"/>
<dbReference type="Pfam" id="PF19786">
    <property type="entry name" value="DUF6270"/>
    <property type="match status" value="1"/>
</dbReference>
<name>U1LD31_9MICO</name>
<organism evidence="1 2">
    <name type="scientific">Agrococcus pavilionensis RW1</name>
    <dbReference type="NCBI Taxonomy" id="1330458"/>
    <lineage>
        <taxon>Bacteria</taxon>
        <taxon>Bacillati</taxon>
        <taxon>Actinomycetota</taxon>
        <taxon>Actinomycetes</taxon>
        <taxon>Micrococcales</taxon>
        <taxon>Microbacteriaceae</taxon>
        <taxon>Agrococcus</taxon>
    </lineage>
</organism>
<keyword evidence="2" id="KW-1185">Reference proteome</keyword>
<sequence>MLVYGSCVARDTVDFAATGTVALQGYIARQSLISAGSDASLHLPGALEINSKFQERMIRADFRGNLYERLGAAAGEVDVLLWDLADERHGVYRFDDGTIVTRSIDNIRMPELEDRFAVAERIEFGTDEHFTLWSERAAAFKTRLGELSLFERTVVLEVPWAVLTTEGKPSPWSMGVRAKDANKRYARYYELLRRLGFRMVRIDEGVVLADPAHKWGLAPFHYSPAVYREVLRQLREDLGFLGFRTQAE</sequence>
<dbReference type="Proteomes" id="UP000016462">
    <property type="component" value="Unassembled WGS sequence"/>
</dbReference>
<comment type="caution">
    <text evidence="1">The sequence shown here is derived from an EMBL/GenBank/DDBJ whole genome shotgun (WGS) entry which is preliminary data.</text>
</comment>
<dbReference type="EMBL" id="ASHR01000010">
    <property type="protein sequence ID" value="ERG65118.1"/>
    <property type="molecule type" value="Genomic_DNA"/>
</dbReference>
<dbReference type="AlphaFoldDB" id="U1LD31"/>
<evidence type="ECO:0000313" key="2">
    <source>
        <dbReference type="Proteomes" id="UP000016462"/>
    </source>
</evidence>
<protein>
    <submittedName>
        <fullName evidence="1">Uncharacterized protein</fullName>
    </submittedName>
</protein>
<dbReference type="InterPro" id="IPR046237">
    <property type="entry name" value="DUF6270"/>
</dbReference>
<accession>U1LD31</accession>
<evidence type="ECO:0000313" key="1">
    <source>
        <dbReference type="EMBL" id="ERG65118.1"/>
    </source>
</evidence>
<gene>
    <name evidence="1" type="ORF">L332_11795</name>
</gene>
<reference evidence="1 2" key="1">
    <citation type="journal article" date="2013" name="Genome Announc.">
        <title>First draft genome sequence from a member of the genus agrococcus, isolated from modern microbialites.</title>
        <authorList>
            <person name="White R.A.III."/>
            <person name="Grassa C.J."/>
            <person name="Suttle C.A."/>
        </authorList>
    </citation>
    <scope>NUCLEOTIDE SEQUENCE [LARGE SCALE GENOMIC DNA]</scope>
    <source>
        <strain evidence="1 2">RW1</strain>
    </source>
</reference>